<dbReference type="PANTHER" id="PTHR47961">
    <property type="entry name" value="DNA POLYMERASE THETA, PUTATIVE (AFU_ORTHOLOGUE AFUA_1G05260)-RELATED"/>
    <property type="match status" value="1"/>
</dbReference>
<dbReference type="PANTHER" id="PTHR47961:SF6">
    <property type="entry name" value="DNA-DIRECTED DNA POLYMERASE"/>
    <property type="match status" value="1"/>
</dbReference>
<evidence type="ECO:0000256" key="2">
    <source>
        <dbReference type="ARBA" id="ARBA00022801"/>
    </source>
</evidence>
<name>X1MWV5_9ZZZZ</name>
<dbReference type="Gene3D" id="3.40.50.300">
    <property type="entry name" value="P-loop containing nucleotide triphosphate hydrolases"/>
    <property type="match status" value="1"/>
</dbReference>
<protein>
    <recommendedName>
        <fullName evidence="5">Helicase C-terminal domain-containing protein</fullName>
    </recommendedName>
</protein>
<dbReference type="GO" id="GO:0016787">
    <property type="term" value="F:hydrolase activity"/>
    <property type="evidence" value="ECO:0007669"/>
    <property type="project" value="UniProtKB-KW"/>
</dbReference>
<evidence type="ECO:0000256" key="1">
    <source>
        <dbReference type="ARBA" id="ARBA00022741"/>
    </source>
</evidence>
<proteinExistence type="predicted"/>
<evidence type="ECO:0000256" key="3">
    <source>
        <dbReference type="ARBA" id="ARBA00022806"/>
    </source>
</evidence>
<dbReference type="InterPro" id="IPR027417">
    <property type="entry name" value="P-loop_NTPase"/>
</dbReference>
<keyword evidence="4" id="KW-0067">ATP-binding</keyword>
<accession>X1MWV5</accession>
<dbReference type="SUPFAM" id="SSF52540">
    <property type="entry name" value="P-loop containing nucleoside triphosphate hydrolases"/>
    <property type="match status" value="1"/>
</dbReference>
<reference evidence="6" key="1">
    <citation type="journal article" date="2014" name="Front. Microbiol.">
        <title>High frequency of phylogenetically diverse reductive dehalogenase-homologous genes in deep subseafloor sedimentary metagenomes.</title>
        <authorList>
            <person name="Kawai M."/>
            <person name="Futagami T."/>
            <person name="Toyoda A."/>
            <person name="Takaki Y."/>
            <person name="Nishi S."/>
            <person name="Hori S."/>
            <person name="Arai W."/>
            <person name="Tsubouchi T."/>
            <person name="Morono Y."/>
            <person name="Uchiyama I."/>
            <person name="Ito T."/>
            <person name="Fujiyama A."/>
            <person name="Inagaki F."/>
            <person name="Takami H."/>
        </authorList>
    </citation>
    <scope>NUCLEOTIDE SEQUENCE</scope>
    <source>
        <strain evidence="6">Expedition CK06-06</strain>
    </source>
</reference>
<keyword evidence="2" id="KW-0378">Hydrolase</keyword>
<evidence type="ECO:0000256" key="4">
    <source>
        <dbReference type="ARBA" id="ARBA00022840"/>
    </source>
</evidence>
<dbReference type="InterPro" id="IPR050474">
    <property type="entry name" value="Hel308_SKI2-like"/>
</dbReference>
<keyword evidence="1" id="KW-0547">Nucleotide-binding</keyword>
<dbReference type="InterPro" id="IPR001650">
    <property type="entry name" value="Helicase_C-like"/>
</dbReference>
<keyword evidence="3" id="KW-0347">Helicase</keyword>
<organism evidence="6">
    <name type="scientific">marine sediment metagenome</name>
    <dbReference type="NCBI Taxonomy" id="412755"/>
    <lineage>
        <taxon>unclassified sequences</taxon>
        <taxon>metagenomes</taxon>
        <taxon>ecological metagenomes</taxon>
    </lineage>
</organism>
<dbReference type="AlphaFoldDB" id="X1MWV5"/>
<evidence type="ECO:0000259" key="5">
    <source>
        <dbReference type="PROSITE" id="PS51194"/>
    </source>
</evidence>
<comment type="caution">
    <text evidence="6">The sequence shown here is derived from an EMBL/GenBank/DDBJ whole genome shotgun (WGS) entry which is preliminary data.</text>
</comment>
<dbReference type="PROSITE" id="PS51194">
    <property type="entry name" value="HELICASE_CTER"/>
    <property type="match status" value="1"/>
</dbReference>
<gene>
    <name evidence="6" type="ORF">S06H3_49516</name>
</gene>
<evidence type="ECO:0000313" key="6">
    <source>
        <dbReference type="EMBL" id="GAI35773.1"/>
    </source>
</evidence>
<dbReference type="EMBL" id="BARV01031268">
    <property type="protein sequence ID" value="GAI35773.1"/>
    <property type="molecule type" value="Genomic_DNA"/>
</dbReference>
<dbReference type="GO" id="GO:0004386">
    <property type="term" value="F:helicase activity"/>
    <property type="evidence" value="ECO:0007669"/>
    <property type="project" value="UniProtKB-KW"/>
</dbReference>
<sequence length="239" mass="27796">AETRQWAKWLASRLESSATSSAIGELGEMEETLYRDELLELLEKGVAYHNRDLSREERNLVETYLKKGKIKVICATNILAMGISLPFKNVIISLDKIHNDEEDDRYIYRTSLTFADIENMSGRAGILNIGKDGSSIQNGQEFGRVIFLAHSLLFETIYQKIYFNFSKNNNHYHKTVINHLMKKEKDLLTFLLRLLVNRKYEYSSNKIKQYLKEISATSAGHQSKLEEENNFFRLLEVRF</sequence>
<feature type="domain" description="Helicase C-terminal" evidence="5">
    <location>
        <begin position="2"/>
        <end position="169"/>
    </location>
</feature>
<feature type="non-terminal residue" evidence="6">
    <location>
        <position position="1"/>
    </location>
</feature>
<dbReference type="GO" id="GO:0005524">
    <property type="term" value="F:ATP binding"/>
    <property type="evidence" value="ECO:0007669"/>
    <property type="project" value="UniProtKB-KW"/>
</dbReference>
<dbReference type="SMART" id="SM00490">
    <property type="entry name" value="HELICc"/>
    <property type="match status" value="1"/>
</dbReference>
<dbReference type="Pfam" id="PF00271">
    <property type="entry name" value="Helicase_C"/>
    <property type="match status" value="1"/>
</dbReference>